<comment type="cofactor">
    <cofactor evidence="8">
        <name>tungstopterin</name>
        <dbReference type="ChEBI" id="CHEBI:30402"/>
    </cofactor>
</comment>
<dbReference type="EC" id="1.2.7.5" evidence="10"/>
<dbReference type="InterPro" id="IPR013984">
    <property type="entry name" value="Ald_Fedxn_OxRdtase_dom2"/>
</dbReference>
<sequence>MATLGGWAGKILRVNLSTGKISAEDSSKYYDYIGGSGIGYKVMWDEVPEGTKAHDPENKMVFSTGPLTGTGALCSGRMTITSLASWNKYNAVINSHFGGYFASELKYAGWDAVIVEGKASSPVWIKINDNEVSIEDASMMWGKGCFYTMAEIAGELGDQAQSAVIGQAGENLIPISFIRTGSSHHGGGLGDVMGSKMLKAIGVRGTQSVKIAGDKGAWMRLMRENLTVIGANNQHVVPKFPQPWAEFNNPATRWTSAEDKYWGAAEPPVKTGTNPPQDINRIGFRTLKSILDLTDVAEKYTVRMGGCASCPIRCHSQMKIPQLEQYGYPPYVSSTCVGFFSPGAVMIKGVQDMNGEGLMIARALGAQITNDYGIWCNYLQIGRDFNYAYNKGILKKVLPKAEYDSIRFDLLEAGDPAFLLDFYQRIAMKEGEFSHMADGAYLLAKRWGFGDDYWDEEAYGLWNKDFGYPHHHSNEADAQVGTLVNLIKNRDAQNHSHNNFLGSGLPLEIQKEIAAEVWGGGEAIDEPGHYTPMNKPKAVFAAWSLKRNFLHDSLTLCNWMWPMTVSPLKEKGYRGDTAMESKYYTLATGKEISEAELDKEALKLITLHRAITMRQMNTMNMRNEHDLIPKWVFDADKDKKPYDKGTNKLDREDMELAKDMLYEEFGWDKKTGAPTRATLEDLGLADVADELASKGLLPA</sequence>
<dbReference type="STRING" id="573413.Spirs_1144"/>
<comment type="cofactor">
    <cofactor evidence="1">
        <name>[4Fe-4S] cluster</name>
        <dbReference type="ChEBI" id="CHEBI:49883"/>
    </cofactor>
</comment>
<evidence type="ECO:0000313" key="11">
    <source>
        <dbReference type="Proteomes" id="UP000002318"/>
    </source>
</evidence>
<evidence type="ECO:0000256" key="6">
    <source>
        <dbReference type="ARBA" id="ARBA00023004"/>
    </source>
</evidence>
<dbReference type="GO" id="GO:0033726">
    <property type="term" value="F:aldehyde ferredoxin oxidoreductase activity"/>
    <property type="evidence" value="ECO:0007669"/>
    <property type="project" value="UniProtKB-EC"/>
</dbReference>
<dbReference type="HOGENOM" id="CLU_020364_0_0_12"/>
<dbReference type="SUPFAM" id="SSF48310">
    <property type="entry name" value="Aldehyde ferredoxin oxidoreductase, C-terminal domains"/>
    <property type="match status" value="1"/>
</dbReference>
<dbReference type="GO" id="GO:0051539">
    <property type="term" value="F:4 iron, 4 sulfur cluster binding"/>
    <property type="evidence" value="ECO:0007669"/>
    <property type="project" value="UniProtKB-KW"/>
</dbReference>
<feature type="domain" description="Aldehyde ferredoxin oxidoreductase N-terminal" evidence="9">
    <location>
        <begin position="7"/>
        <end position="207"/>
    </location>
</feature>
<dbReference type="SUPFAM" id="SSF56228">
    <property type="entry name" value="Aldehyde ferredoxin oxidoreductase, N-terminal domain"/>
    <property type="match status" value="1"/>
</dbReference>
<proteinExistence type="inferred from homology"/>
<dbReference type="KEGG" id="ssm:Spirs_1144"/>
<dbReference type="GO" id="GO:0009055">
    <property type="term" value="F:electron transfer activity"/>
    <property type="evidence" value="ECO:0007669"/>
    <property type="project" value="InterPro"/>
</dbReference>
<dbReference type="OrthoDB" id="9763894at2"/>
<dbReference type="InterPro" id="IPR013983">
    <property type="entry name" value="Ald_Fedxn_OxRdtase_N"/>
</dbReference>
<evidence type="ECO:0000256" key="4">
    <source>
        <dbReference type="ARBA" id="ARBA00022723"/>
    </source>
</evidence>
<dbReference type="GO" id="GO:0046872">
    <property type="term" value="F:metal ion binding"/>
    <property type="evidence" value="ECO:0007669"/>
    <property type="project" value="UniProtKB-KW"/>
</dbReference>
<dbReference type="Gene3D" id="1.10.599.10">
    <property type="entry name" value="Aldehyde Ferredoxin Oxidoreductase Protein, subunit A, domain 3"/>
    <property type="match status" value="1"/>
</dbReference>
<evidence type="ECO:0000256" key="1">
    <source>
        <dbReference type="ARBA" id="ARBA00001966"/>
    </source>
</evidence>
<dbReference type="Gene3D" id="1.10.569.10">
    <property type="entry name" value="Aldehyde Ferredoxin Oxidoreductase Protein, subunit A, domain 2"/>
    <property type="match status" value="1"/>
</dbReference>
<evidence type="ECO:0000256" key="8">
    <source>
        <dbReference type="ARBA" id="ARBA00049934"/>
    </source>
</evidence>
<keyword evidence="3" id="KW-0004">4Fe-4S</keyword>
<dbReference type="InterPro" id="IPR036021">
    <property type="entry name" value="Tungsten_al_ferr_oxy-like_C"/>
</dbReference>
<keyword evidence="11" id="KW-1185">Reference proteome</keyword>
<dbReference type="InterPro" id="IPR051919">
    <property type="entry name" value="W-dependent_AOR"/>
</dbReference>
<dbReference type="InterPro" id="IPR036503">
    <property type="entry name" value="Ald_Fedxn_OxRdtase_N_sf"/>
</dbReference>
<name>E1R125_SEDSS</name>
<evidence type="ECO:0000256" key="7">
    <source>
        <dbReference type="ARBA" id="ARBA00023014"/>
    </source>
</evidence>
<evidence type="ECO:0000313" key="10">
    <source>
        <dbReference type="EMBL" id="ADK80274.1"/>
    </source>
</evidence>
<evidence type="ECO:0000256" key="3">
    <source>
        <dbReference type="ARBA" id="ARBA00022485"/>
    </source>
</evidence>
<dbReference type="InterPro" id="IPR013985">
    <property type="entry name" value="Ald_Fedxn_OxRdtase_dom3"/>
</dbReference>
<evidence type="ECO:0000256" key="5">
    <source>
        <dbReference type="ARBA" id="ARBA00023002"/>
    </source>
</evidence>
<dbReference type="NCBIfam" id="NF007354">
    <property type="entry name" value="PRK09849.1"/>
    <property type="match status" value="1"/>
</dbReference>
<organism evidence="10 11">
    <name type="scientific">Sediminispirochaeta smaragdinae (strain DSM 11293 / JCM 15392 / SEBR 4228)</name>
    <name type="common">Spirochaeta smaragdinae</name>
    <dbReference type="NCBI Taxonomy" id="573413"/>
    <lineage>
        <taxon>Bacteria</taxon>
        <taxon>Pseudomonadati</taxon>
        <taxon>Spirochaetota</taxon>
        <taxon>Spirochaetia</taxon>
        <taxon>Spirochaetales</taxon>
        <taxon>Spirochaetaceae</taxon>
        <taxon>Sediminispirochaeta</taxon>
    </lineage>
</organism>
<protein>
    <submittedName>
        <fullName evidence="10">Aldehyde ferredoxin oxidoreductase</fullName>
        <ecNumber evidence="10">1.2.7.5</ecNumber>
    </submittedName>
</protein>
<dbReference type="PANTHER" id="PTHR30038:SF0">
    <property type="entry name" value="TUNGSTEN-CONTAINING ALDEHYDE FERREDOXIN OXIDOREDUCTASE"/>
    <property type="match status" value="1"/>
</dbReference>
<dbReference type="SMART" id="SM00790">
    <property type="entry name" value="AFOR_N"/>
    <property type="match status" value="1"/>
</dbReference>
<evidence type="ECO:0000256" key="2">
    <source>
        <dbReference type="ARBA" id="ARBA00011032"/>
    </source>
</evidence>
<accession>E1R125</accession>
<keyword evidence="7" id="KW-0411">Iron-sulfur</keyword>
<dbReference type="PANTHER" id="PTHR30038">
    <property type="entry name" value="ALDEHYDE FERREDOXIN OXIDOREDUCTASE"/>
    <property type="match status" value="1"/>
</dbReference>
<dbReference type="Pfam" id="PF01314">
    <property type="entry name" value="AFOR_C"/>
    <property type="match status" value="1"/>
</dbReference>
<dbReference type="Proteomes" id="UP000002318">
    <property type="component" value="Chromosome"/>
</dbReference>
<keyword evidence="5 10" id="KW-0560">Oxidoreductase</keyword>
<dbReference type="eggNOG" id="COG2414">
    <property type="taxonomic scope" value="Bacteria"/>
</dbReference>
<keyword evidence="6" id="KW-0408">Iron</keyword>
<comment type="similarity">
    <text evidence="2">Belongs to the AOR/FOR family.</text>
</comment>
<gene>
    <name evidence="10" type="ordered locus">Spirs_1144</name>
</gene>
<dbReference type="AlphaFoldDB" id="E1R125"/>
<dbReference type="Pfam" id="PF02730">
    <property type="entry name" value="AFOR_N"/>
    <property type="match status" value="1"/>
</dbReference>
<dbReference type="InterPro" id="IPR001203">
    <property type="entry name" value="OxRdtase_Ald_Fedxn_C"/>
</dbReference>
<reference evidence="10 11" key="1">
    <citation type="journal article" date="2010" name="Stand. Genomic Sci.">
        <title>Complete genome sequence of Spirochaeta smaragdinae type strain (SEBR 4228).</title>
        <authorList>
            <person name="Mavromatis K."/>
            <person name="Yasawong M."/>
            <person name="Chertkov O."/>
            <person name="Lapidus A."/>
            <person name="Lucas S."/>
            <person name="Nolan M."/>
            <person name="Del Rio T.G."/>
            <person name="Tice H."/>
            <person name="Cheng J.F."/>
            <person name="Pitluck S."/>
            <person name="Liolios K."/>
            <person name="Ivanova N."/>
            <person name="Tapia R."/>
            <person name="Han C."/>
            <person name="Bruce D."/>
            <person name="Goodwin L."/>
            <person name="Pati A."/>
            <person name="Chen A."/>
            <person name="Palaniappan K."/>
            <person name="Land M."/>
            <person name="Hauser L."/>
            <person name="Chang Y.J."/>
            <person name="Jeffries C.D."/>
            <person name="Detter J.C."/>
            <person name="Rohde M."/>
            <person name="Brambilla E."/>
            <person name="Spring S."/>
            <person name="Goker M."/>
            <person name="Sikorski J."/>
            <person name="Woyke T."/>
            <person name="Bristow J."/>
            <person name="Eisen J.A."/>
            <person name="Markowitz V."/>
            <person name="Hugenholtz P."/>
            <person name="Klenk H.P."/>
            <person name="Kyrpides N.C."/>
        </authorList>
    </citation>
    <scope>NUCLEOTIDE SEQUENCE [LARGE SCALE GENOMIC DNA]</scope>
    <source>
        <strain evidence="11">DSM 11293 / JCM 15392 / SEBR 4228</strain>
    </source>
</reference>
<dbReference type="EMBL" id="CP002116">
    <property type="protein sequence ID" value="ADK80274.1"/>
    <property type="molecule type" value="Genomic_DNA"/>
</dbReference>
<keyword evidence="4" id="KW-0479">Metal-binding</keyword>
<dbReference type="Gene3D" id="3.60.9.10">
    <property type="entry name" value="Aldehyde ferredoxin oxidoreductase, N-terminal domain"/>
    <property type="match status" value="1"/>
</dbReference>
<dbReference type="RefSeq" id="WP_013253738.1">
    <property type="nucleotide sequence ID" value="NC_014364.1"/>
</dbReference>
<evidence type="ECO:0000259" key="9">
    <source>
        <dbReference type="SMART" id="SM00790"/>
    </source>
</evidence>